<comment type="caution">
    <text evidence="1">The sequence shown here is derived from an EMBL/GenBank/DDBJ whole genome shotgun (WGS) entry which is preliminary data.</text>
</comment>
<proteinExistence type="predicted"/>
<dbReference type="AlphaFoldDB" id="A0A3L6QGE0"/>
<evidence type="ECO:0000313" key="2">
    <source>
        <dbReference type="Proteomes" id="UP000275267"/>
    </source>
</evidence>
<keyword evidence="2" id="KW-1185">Reference proteome</keyword>
<dbReference type="EMBL" id="PQIB02000012">
    <property type="protein sequence ID" value="RLM79728.1"/>
    <property type="molecule type" value="Genomic_DNA"/>
</dbReference>
<protein>
    <submittedName>
        <fullName evidence="1">Uncharacterized protein</fullName>
    </submittedName>
</protein>
<accession>A0A3L6QGE0</accession>
<dbReference type="Proteomes" id="UP000275267">
    <property type="component" value="Unassembled WGS sequence"/>
</dbReference>
<name>A0A3L6QGE0_PANMI</name>
<sequence length="56" mass="6220">MLLMVPLKISDILPREGGWLHGRQVQPSATGTIGTNLQGFDIICFIFKVVFVSFEV</sequence>
<organism evidence="1 2">
    <name type="scientific">Panicum miliaceum</name>
    <name type="common">Proso millet</name>
    <name type="synonym">Broomcorn millet</name>
    <dbReference type="NCBI Taxonomy" id="4540"/>
    <lineage>
        <taxon>Eukaryota</taxon>
        <taxon>Viridiplantae</taxon>
        <taxon>Streptophyta</taxon>
        <taxon>Embryophyta</taxon>
        <taxon>Tracheophyta</taxon>
        <taxon>Spermatophyta</taxon>
        <taxon>Magnoliopsida</taxon>
        <taxon>Liliopsida</taxon>
        <taxon>Poales</taxon>
        <taxon>Poaceae</taxon>
        <taxon>PACMAD clade</taxon>
        <taxon>Panicoideae</taxon>
        <taxon>Panicodae</taxon>
        <taxon>Paniceae</taxon>
        <taxon>Panicinae</taxon>
        <taxon>Panicum</taxon>
        <taxon>Panicum sect. Panicum</taxon>
    </lineage>
</organism>
<reference evidence="2" key="1">
    <citation type="journal article" date="2019" name="Nat. Commun.">
        <title>The genome of broomcorn millet.</title>
        <authorList>
            <person name="Zou C."/>
            <person name="Miki D."/>
            <person name="Li D."/>
            <person name="Tang Q."/>
            <person name="Xiao L."/>
            <person name="Rajput S."/>
            <person name="Deng P."/>
            <person name="Jia W."/>
            <person name="Huang R."/>
            <person name="Zhang M."/>
            <person name="Sun Y."/>
            <person name="Hu J."/>
            <person name="Fu X."/>
            <person name="Schnable P.S."/>
            <person name="Li F."/>
            <person name="Zhang H."/>
            <person name="Feng B."/>
            <person name="Zhu X."/>
            <person name="Liu R."/>
            <person name="Schnable J.C."/>
            <person name="Zhu J.-K."/>
            <person name="Zhang H."/>
        </authorList>
    </citation>
    <scope>NUCLEOTIDE SEQUENCE [LARGE SCALE GENOMIC DNA]</scope>
</reference>
<evidence type="ECO:0000313" key="1">
    <source>
        <dbReference type="EMBL" id="RLM79728.1"/>
    </source>
</evidence>
<gene>
    <name evidence="1" type="ORF">C2845_PM12G06770</name>
</gene>